<dbReference type="EMBL" id="LCWF01000079">
    <property type="protein sequence ID" value="KKY22143.1"/>
    <property type="molecule type" value="Genomic_DNA"/>
</dbReference>
<protein>
    <submittedName>
        <fullName evidence="3">Putative kinetochore protein fta7</fullName>
    </submittedName>
</protein>
<evidence type="ECO:0000313" key="3">
    <source>
        <dbReference type="EMBL" id="KKY22143.1"/>
    </source>
</evidence>
<feature type="region of interest" description="Disordered" evidence="2">
    <location>
        <begin position="57"/>
        <end position="80"/>
    </location>
</feature>
<dbReference type="Pfam" id="PF13094">
    <property type="entry name" value="CENP-Q"/>
    <property type="match status" value="1"/>
</dbReference>
<feature type="coiled-coil region" evidence="1">
    <location>
        <begin position="537"/>
        <end position="564"/>
    </location>
</feature>
<reference evidence="3 4" key="1">
    <citation type="submission" date="2015-05" db="EMBL/GenBank/DDBJ databases">
        <title>Distinctive expansion of gene families associated with plant cell wall degradation and secondary metabolism in the genomes of grapevine trunk pathogens.</title>
        <authorList>
            <person name="Lawrence D.P."/>
            <person name="Travadon R."/>
            <person name="Rolshausen P.E."/>
            <person name="Baumgartner K."/>
        </authorList>
    </citation>
    <scope>NUCLEOTIDE SEQUENCE [LARGE SCALE GENOMIC DNA]</scope>
    <source>
        <strain evidence="3">UCRPC4</strain>
    </source>
</reference>
<accession>A0A0G2GEU7</accession>
<feature type="compositionally biased region" description="Pro residues" evidence="2">
    <location>
        <begin position="24"/>
        <end position="35"/>
    </location>
</feature>
<organism evidence="3 4">
    <name type="scientific">Phaeomoniella chlamydospora</name>
    <name type="common">Phaeoacremonium chlamydosporum</name>
    <dbReference type="NCBI Taxonomy" id="158046"/>
    <lineage>
        <taxon>Eukaryota</taxon>
        <taxon>Fungi</taxon>
        <taxon>Dikarya</taxon>
        <taxon>Ascomycota</taxon>
        <taxon>Pezizomycotina</taxon>
        <taxon>Eurotiomycetes</taxon>
        <taxon>Chaetothyriomycetidae</taxon>
        <taxon>Phaeomoniellales</taxon>
        <taxon>Phaeomoniellaceae</taxon>
        <taxon>Phaeomoniella</taxon>
    </lineage>
</organism>
<feature type="compositionally biased region" description="Basic residues" evidence="2">
    <location>
        <begin position="288"/>
        <end position="297"/>
    </location>
</feature>
<dbReference type="Proteomes" id="UP000053317">
    <property type="component" value="Unassembled WGS sequence"/>
</dbReference>
<feature type="compositionally biased region" description="Basic and acidic residues" evidence="2">
    <location>
        <begin position="320"/>
        <end position="334"/>
    </location>
</feature>
<evidence type="ECO:0000313" key="4">
    <source>
        <dbReference type="Proteomes" id="UP000053317"/>
    </source>
</evidence>
<name>A0A0G2GEU7_PHACM</name>
<dbReference type="OrthoDB" id="2420947at2759"/>
<feature type="region of interest" description="Disordered" evidence="2">
    <location>
        <begin position="1"/>
        <end position="45"/>
    </location>
</feature>
<keyword evidence="1" id="KW-0175">Coiled coil</keyword>
<feature type="region of interest" description="Disordered" evidence="2">
    <location>
        <begin position="455"/>
        <end position="475"/>
    </location>
</feature>
<feature type="compositionally biased region" description="Polar residues" evidence="2">
    <location>
        <begin position="215"/>
        <end position="230"/>
    </location>
</feature>
<sequence>MQPPMDQHPTIFGYHPNSLAGLLPDPPSQPPPDSHGPPILSNNEVSQFNSRVEALTSTYTHTPNWKDPPSNSTRTRGNAPLNTSTNMEMFEEYWPQYHGMFDTVQPLLSQQNSNLNQQFGSAATATIAPQLIQSVSEPNMHMTANMDQANPTIQSMDSRNLNLSDTKSFYHSILTASHPAYSAPFSNESMAQQDQENILLAATPSMNGLPPHNEVVSSSSPPRKTDQGSPQIPFGTDPGWTSQNLFTDADRSTTGRSLAYYGLEAVPSNVNTRRNSPERDFDGQQLRSPHKKHKTKALKSEAPLDGQAVETSRKRKRPSLKGDSKDSESRETTHDVSLNGPSAGQRKGRGKIASNDKKRRKKNSPRPRLSESQKKENHKASEAKRRARIEKAQLRLFTLVPGMKLSQAFKKKLDETMRYMSEARIKKRWQKRAPEGAQEKIIHILREVERAGLVQKKHRKPGRHGVKDDKEEGEVMDRQQGIDEVVAMISKRIAKMPFPPGSQESDFDLEKLLDTNHALESQLTANNHSISLLHLEIEKEKRALDDDQQQLEVLEEALRRTDAMRRKQAKNFHPLAKTMLTEPPSMDAIKEQNMPIHNLDTDLHILQKDPDIAALLRQLRSHLDSMEANTAAINGIEEAIAKSQATLDTYLPTILNKEQIQQLYNND</sequence>
<evidence type="ECO:0000256" key="1">
    <source>
        <dbReference type="SAM" id="Coils"/>
    </source>
</evidence>
<feature type="compositionally biased region" description="Basic residues" evidence="2">
    <location>
        <begin position="455"/>
        <end position="464"/>
    </location>
</feature>
<keyword evidence="4" id="KW-1185">Reference proteome</keyword>
<feature type="compositionally biased region" description="Basic and acidic residues" evidence="2">
    <location>
        <begin position="368"/>
        <end position="385"/>
    </location>
</feature>
<reference evidence="3 4" key="2">
    <citation type="submission" date="2015-05" db="EMBL/GenBank/DDBJ databases">
        <authorList>
            <person name="Morales-Cruz A."/>
            <person name="Amrine K.C."/>
            <person name="Cantu D."/>
        </authorList>
    </citation>
    <scope>NUCLEOTIDE SEQUENCE [LARGE SCALE GENOMIC DNA]</scope>
    <source>
        <strain evidence="3">UCRPC4</strain>
    </source>
</reference>
<comment type="caution">
    <text evidence="3">The sequence shown here is derived from an EMBL/GenBank/DDBJ whole genome shotgun (WGS) entry which is preliminary data.</text>
</comment>
<feature type="region of interest" description="Disordered" evidence="2">
    <location>
        <begin position="269"/>
        <end position="385"/>
    </location>
</feature>
<feature type="compositionally biased region" description="Basic and acidic residues" evidence="2">
    <location>
        <begin position="465"/>
        <end position="475"/>
    </location>
</feature>
<dbReference type="InterPro" id="IPR025212">
    <property type="entry name" value="CAD_CENP-Q"/>
</dbReference>
<gene>
    <name evidence="3" type="ORF">UCRPC4_g03330</name>
</gene>
<feature type="region of interest" description="Disordered" evidence="2">
    <location>
        <begin position="203"/>
        <end position="247"/>
    </location>
</feature>
<evidence type="ECO:0000256" key="2">
    <source>
        <dbReference type="SAM" id="MobiDB-lite"/>
    </source>
</evidence>
<proteinExistence type="predicted"/>
<dbReference type="AlphaFoldDB" id="A0A0G2GEU7"/>